<evidence type="ECO:0000256" key="2">
    <source>
        <dbReference type="ARBA" id="ARBA00022723"/>
    </source>
</evidence>
<dbReference type="NCBIfam" id="NF002007">
    <property type="entry name" value="PRK00808.1"/>
    <property type="match status" value="1"/>
</dbReference>
<evidence type="ECO:0000313" key="6">
    <source>
        <dbReference type="Proteomes" id="UP000077852"/>
    </source>
</evidence>
<dbReference type="InterPro" id="IPR035938">
    <property type="entry name" value="Hemerythrin-like_sf"/>
</dbReference>
<dbReference type="InterPro" id="IPR012827">
    <property type="entry name" value="Hemerythrin_metal-bd"/>
</dbReference>
<dbReference type="InterPro" id="IPR050669">
    <property type="entry name" value="Hemerythrin"/>
</dbReference>
<evidence type="ECO:0000313" key="5">
    <source>
        <dbReference type="EMBL" id="OAK64683.1"/>
    </source>
</evidence>
<protein>
    <submittedName>
        <fullName evidence="5">Hemerythrin</fullName>
    </submittedName>
</protein>
<dbReference type="Gene3D" id="1.20.120.50">
    <property type="entry name" value="Hemerythrin-like"/>
    <property type="match status" value="1"/>
</dbReference>
<name>A0AA91DQ28_VARPD</name>
<reference evidence="5 6" key="1">
    <citation type="submission" date="2016-03" db="EMBL/GenBank/DDBJ databases">
        <title>Genome sequence of Variovorax paradoxus KB5.</title>
        <authorList>
            <person name="Jeong H."/>
            <person name="Hong C.E."/>
            <person name="Jo S.H."/>
            <person name="Park J.M."/>
        </authorList>
    </citation>
    <scope>NUCLEOTIDE SEQUENCE [LARGE SCALE GENOMIC DNA]</scope>
    <source>
        <strain evidence="5 6">KB5</strain>
    </source>
</reference>
<dbReference type="AlphaFoldDB" id="A0AA91DQ28"/>
<dbReference type="SUPFAM" id="SSF47188">
    <property type="entry name" value="Hemerythrin-like"/>
    <property type="match status" value="1"/>
</dbReference>
<comment type="caution">
    <text evidence="5">The sequence shown here is derived from an EMBL/GenBank/DDBJ whole genome shotgun (WGS) entry which is preliminary data.</text>
</comment>
<organism evidence="5 6">
    <name type="scientific">Variovorax paradoxus</name>
    <dbReference type="NCBI Taxonomy" id="34073"/>
    <lineage>
        <taxon>Bacteria</taxon>
        <taxon>Pseudomonadati</taxon>
        <taxon>Pseudomonadota</taxon>
        <taxon>Betaproteobacteria</taxon>
        <taxon>Burkholderiales</taxon>
        <taxon>Comamonadaceae</taxon>
        <taxon>Variovorax</taxon>
    </lineage>
</organism>
<evidence type="ECO:0000259" key="4">
    <source>
        <dbReference type="Pfam" id="PF01814"/>
    </source>
</evidence>
<keyword evidence="3" id="KW-0408">Iron</keyword>
<comment type="similarity">
    <text evidence="1">Belongs to the hemerythrin family.</text>
</comment>
<evidence type="ECO:0000256" key="1">
    <source>
        <dbReference type="ARBA" id="ARBA00010587"/>
    </source>
</evidence>
<evidence type="ECO:0000256" key="3">
    <source>
        <dbReference type="ARBA" id="ARBA00023004"/>
    </source>
</evidence>
<dbReference type="NCBIfam" id="TIGR02481">
    <property type="entry name" value="hemeryth_dom"/>
    <property type="match status" value="1"/>
</dbReference>
<keyword evidence="2" id="KW-0479">Metal-binding</keyword>
<dbReference type="Pfam" id="PF01814">
    <property type="entry name" value="Hemerythrin"/>
    <property type="match status" value="1"/>
</dbReference>
<dbReference type="NCBIfam" id="NF033749">
    <property type="entry name" value="bact_hemeryth"/>
    <property type="match status" value="1"/>
</dbReference>
<dbReference type="InterPro" id="IPR012312">
    <property type="entry name" value="Hemerythrin-like"/>
</dbReference>
<feature type="domain" description="Hemerythrin-like" evidence="4">
    <location>
        <begin position="12"/>
        <end position="123"/>
    </location>
</feature>
<proteinExistence type="inferred from homology"/>
<dbReference type="PANTHER" id="PTHR37164">
    <property type="entry name" value="BACTERIOHEMERYTHRIN"/>
    <property type="match status" value="1"/>
</dbReference>
<gene>
    <name evidence="5" type="ORF">A3K87_14440</name>
</gene>
<dbReference type="EMBL" id="LVHG01000037">
    <property type="protein sequence ID" value="OAK64683.1"/>
    <property type="molecule type" value="Genomic_DNA"/>
</dbReference>
<accession>A0AA91DQ28</accession>
<dbReference type="PANTHER" id="PTHR37164:SF1">
    <property type="entry name" value="BACTERIOHEMERYTHRIN"/>
    <property type="match status" value="1"/>
</dbReference>
<dbReference type="Proteomes" id="UP000077852">
    <property type="component" value="Unassembled WGS sequence"/>
</dbReference>
<sequence>MAHLVWKTELDTGIREIDTQHQRIVQYINALGDAKLTDDQRAVGKIIDEAIDYTASHFAFEEAMIEDAGYSFVGPHRKVHEIFVRRVVEFRTRFERGEDVLAELHDMLSRWLFNHIRHEDGAYVHTVKAHLHATASSAEKIVRAQVGKELAQGSPGARTRHGWLKRLFAG</sequence>
<dbReference type="CDD" id="cd12107">
    <property type="entry name" value="Hemerythrin"/>
    <property type="match status" value="1"/>
</dbReference>
<dbReference type="GO" id="GO:0046872">
    <property type="term" value="F:metal ion binding"/>
    <property type="evidence" value="ECO:0007669"/>
    <property type="project" value="UniProtKB-KW"/>
</dbReference>